<accession>A0ABY6CSW9</accession>
<dbReference type="PANTHER" id="PTHR32060:SF30">
    <property type="entry name" value="CARBOXY-TERMINAL PROCESSING PROTEASE CTPA"/>
    <property type="match status" value="1"/>
</dbReference>
<keyword evidence="3 5" id="KW-0378">Hydrolase</keyword>
<comment type="similarity">
    <text evidence="1 5">Belongs to the peptidase S41A family.</text>
</comment>
<evidence type="ECO:0000313" key="8">
    <source>
        <dbReference type="Proteomes" id="UP001065174"/>
    </source>
</evidence>
<keyword evidence="2 5" id="KW-0645">Protease</keyword>
<evidence type="ECO:0000256" key="2">
    <source>
        <dbReference type="ARBA" id="ARBA00022670"/>
    </source>
</evidence>
<dbReference type="SUPFAM" id="SSF50156">
    <property type="entry name" value="PDZ domain-like"/>
    <property type="match status" value="1"/>
</dbReference>
<dbReference type="EMBL" id="CP106679">
    <property type="protein sequence ID" value="UXP33601.1"/>
    <property type="molecule type" value="Genomic_DNA"/>
</dbReference>
<dbReference type="SMART" id="SM00245">
    <property type="entry name" value="TSPc"/>
    <property type="match status" value="1"/>
</dbReference>
<sequence>MLRKKLFLLLLIPITAFSLWSFSHDDRYFAIAKNIDIFSSLYSEVNTYYVDDINPNTLIKTSIDAMLNKLDPYTVYIPEDDIEDFRTNATGEYGGIGILSNRINNRHLVLNMYEESPAKTAGLKIGDEIVNIDGKSVKGMSDEEIGKLIKGQSGTTLSIGVERNGTHPYTFKVERKNITIPNIAYKTILNENVGYFRLSEFTRNASEDVQAAVQELKKQGAQYLIFDLRGNPGGLLNEAVEICNLFVPKGSGIVETRGKTQAQSLSYVAKNDPLDLDIPMAVLIDHGSASASEIVSGVIQDYDRGVIIGQKSFGKGLVQVTRPLSYNSQLKVTTAKYYIPSGRCIQELDYQHKDAEGKALVFADSVKEAFFTANNRVVYDGGGVDPDIKVSLEKLSSYTENLIGGGLVFDYATKYYYSHEKIAEPTDFKLSDEEYNHFAKWVATQKFENPSNIEKSIALLSEAANEDQVYAQLNHEITRINHEIHRLKSNGMVNFKKEIKRRLELEIIRRYYLNKGVLEATLSSDSDVVTAILTVKDSNKYKSILHK</sequence>
<keyword evidence="4 5" id="KW-0720">Serine protease</keyword>
<dbReference type="NCBIfam" id="TIGR00225">
    <property type="entry name" value="prc"/>
    <property type="match status" value="1"/>
</dbReference>
<dbReference type="SUPFAM" id="SSF52096">
    <property type="entry name" value="ClpP/crotonase"/>
    <property type="match status" value="1"/>
</dbReference>
<dbReference type="InterPro" id="IPR004447">
    <property type="entry name" value="Peptidase_S41A"/>
</dbReference>
<dbReference type="InterPro" id="IPR005151">
    <property type="entry name" value="Tail-specific_protease"/>
</dbReference>
<dbReference type="Gene3D" id="3.90.226.10">
    <property type="entry name" value="2-enoyl-CoA Hydratase, Chain A, domain 1"/>
    <property type="match status" value="1"/>
</dbReference>
<feature type="domain" description="PDZ" evidence="6">
    <location>
        <begin position="82"/>
        <end position="150"/>
    </location>
</feature>
<evidence type="ECO:0000256" key="3">
    <source>
        <dbReference type="ARBA" id="ARBA00022801"/>
    </source>
</evidence>
<dbReference type="Pfam" id="PF17820">
    <property type="entry name" value="PDZ_6"/>
    <property type="match status" value="1"/>
</dbReference>
<dbReference type="PANTHER" id="PTHR32060">
    <property type="entry name" value="TAIL-SPECIFIC PROTEASE"/>
    <property type="match status" value="1"/>
</dbReference>
<dbReference type="Gene3D" id="3.30.750.44">
    <property type="match status" value="1"/>
</dbReference>
<dbReference type="InterPro" id="IPR041489">
    <property type="entry name" value="PDZ_6"/>
</dbReference>
<dbReference type="CDD" id="cd06782">
    <property type="entry name" value="cpPDZ_CPP-like"/>
    <property type="match status" value="1"/>
</dbReference>
<dbReference type="SMART" id="SM00228">
    <property type="entry name" value="PDZ"/>
    <property type="match status" value="1"/>
</dbReference>
<keyword evidence="8" id="KW-1185">Reference proteome</keyword>
<dbReference type="PROSITE" id="PS50106">
    <property type="entry name" value="PDZ"/>
    <property type="match status" value="1"/>
</dbReference>
<dbReference type="Gene3D" id="2.30.42.10">
    <property type="match status" value="1"/>
</dbReference>
<evidence type="ECO:0000256" key="5">
    <source>
        <dbReference type="RuleBase" id="RU004404"/>
    </source>
</evidence>
<dbReference type="InterPro" id="IPR001478">
    <property type="entry name" value="PDZ"/>
</dbReference>
<organism evidence="7 8">
    <name type="scientific">Reichenbachiella agarivorans</name>
    <dbReference type="NCBI Taxonomy" id="2979464"/>
    <lineage>
        <taxon>Bacteria</taxon>
        <taxon>Pseudomonadati</taxon>
        <taxon>Bacteroidota</taxon>
        <taxon>Cytophagia</taxon>
        <taxon>Cytophagales</taxon>
        <taxon>Reichenbachiellaceae</taxon>
        <taxon>Reichenbachiella</taxon>
    </lineage>
</organism>
<dbReference type="Proteomes" id="UP001065174">
    <property type="component" value="Chromosome"/>
</dbReference>
<reference evidence="7" key="1">
    <citation type="submission" date="2022-09" db="EMBL/GenBank/DDBJ databases">
        <title>Comparative genomics and taxonomic characterization of three novel marine species of genus Reichenbachiella exhibiting antioxidant and polysaccharide degradation activities.</title>
        <authorList>
            <person name="Muhammad N."/>
            <person name="Lee Y.-J."/>
            <person name="Ko J."/>
            <person name="Kim S.-G."/>
        </authorList>
    </citation>
    <scope>NUCLEOTIDE SEQUENCE</scope>
    <source>
        <strain evidence="7">BKB1-1</strain>
    </source>
</reference>
<dbReference type="Pfam" id="PF03572">
    <property type="entry name" value="Peptidase_S41"/>
    <property type="match status" value="1"/>
</dbReference>
<proteinExistence type="inferred from homology"/>
<evidence type="ECO:0000313" key="7">
    <source>
        <dbReference type="EMBL" id="UXP33601.1"/>
    </source>
</evidence>
<dbReference type="InterPro" id="IPR029045">
    <property type="entry name" value="ClpP/crotonase-like_dom_sf"/>
</dbReference>
<dbReference type="InterPro" id="IPR036034">
    <property type="entry name" value="PDZ_sf"/>
</dbReference>
<evidence type="ECO:0000256" key="1">
    <source>
        <dbReference type="ARBA" id="ARBA00009179"/>
    </source>
</evidence>
<gene>
    <name evidence="7" type="ORF">N6H18_06490</name>
</gene>
<evidence type="ECO:0000256" key="4">
    <source>
        <dbReference type="ARBA" id="ARBA00022825"/>
    </source>
</evidence>
<name>A0ABY6CSW9_9BACT</name>
<evidence type="ECO:0000259" key="6">
    <source>
        <dbReference type="PROSITE" id="PS50106"/>
    </source>
</evidence>
<dbReference type="RefSeq" id="WP_262311030.1">
    <property type="nucleotide sequence ID" value="NZ_CP106679.1"/>
</dbReference>
<dbReference type="CDD" id="cd07560">
    <property type="entry name" value="Peptidase_S41_CPP"/>
    <property type="match status" value="1"/>
</dbReference>
<protein>
    <submittedName>
        <fullName evidence="7">S41 family peptidase</fullName>
    </submittedName>
</protein>